<dbReference type="Proteomes" id="UP001596333">
    <property type="component" value="Unassembled WGS sequence"/>
</dbReference>
<keyword evidence="1" id="KW-0472">Membrane</keyword>
<accession>A0ABD5ULQ7</accession>
<organism evidence="2 3">
    <name type="scientific">Halorubrum trueperi</name>
    <dbReference type="NCBI Taxonomy" id="2004704"/>
    <lineage>
        <taxon>Archaea</taxon>
        <taxon>Methanobacteriati</taxon>
        <taxon>Methanobacteriota</taxon>
        <taxon>Stenosarchaea group</taxon>
        <taxon>Halobacteria</taxon>
        <taxon>Halobacteriales</taxon>
        <taxon>Haloferacaceae</taxon>
        <taxon>Halorubrum</taxon>
    </lineage>
</organism>
<comment type="caution">
    <text evidence="2">The sequence shown here is derived from an EMBL/GenBank/DDBJ whole genome shotgun (WGS) entry which is preliminary data.</text>
</comment>
<keyword evidence="1" id="KW-0812">Transmembrane</keyword>
<feature type="transmembrane region" description="Helical" evidence="1">
    <location>
        <begin position="53"/>
        <end position="69"/>
    </location>
</feature>
<dbReference type="AlphaFoldDB" id="A0ABD5ULQ7"/>
<dbReference type="EMBL" id="JBHSXI010000023">
    <property type="protein sequence ID" value="MFC6890357.1"/>
    <property type="molecule type" value="Genomic_DNA"/>
</dbReference>
<evidence type="ECO:0000313" key="2">
    <source>
        <dbReference type="EMBL" id="MFC6890357.1"/>
    </source>
</evidence>
<evidence type="ECO:0008006" key="4">
    <source>
        <dbReference type="Google" id="ProtNLM"/>
    </source>
</evidence>
<keyword evidence="3" id="KW-1185">Reference proteome</keyword>
<evidence type="ECO:0000313" key="3">
    <source>
        <dbReference type="Proteomes" id="UP001596333"/>
    </source>
</evidence>
<feature type="transmembrane region" description="Helical" evidence="1">
    <location>
        <begin position="31"/>
        <end position="47"/>
    </location>
</feature>
<keyword evidence="1" id="KW-1133">Transmembrane helix</keyword>
<protein>
    <recommendedName>
        <fullName evidence="4">DUF58 domain-containing protein</fullName>
    </recommendedName>
</protein>
<name>A0ABD5ULQ7_9EURY</name>
<proteinExistence type="predicted"/>
<dbReference type="RefSeq" id="WP_379770195.1">
    <property type="nucleotide sequence ID" value="NZ_JBHSXI010000023.1"/>
</dbReference>
<evidence type="ECO:0000256" key="1">
    <source>
        <dbReference type="SAM" id="Phobius"/>
    </source>
</evidence>
<gene>
    <name evidence="2" type="ORF">ACFQEY_15270</name>
</gene>
<sequence length="248" mass="26994">MSSPSTDADQPDRRTSVAPLVRRYHRIERRAAWLIALAAAGAFLVAYAALSLWPALGVALVIVARIPLFRRRGTTRLRTELSPEDVVSAFVSATPPILAFQWGVADEIRPDDGDGATYEFSYLFGLRSTAIDLDVDVVEGTAENGDQAVDDDPFAVIELEASAEGRPWGAYTVTIRDAAAADADRVEGNSDRHSAVRPGGTVVDVELEPTRRFDLRRIPQGLVAERYYADALAAQGYEVVARESAHVR</sequence>
<reference evidence="2 3" key="1">
    <citation type="journal article" date="2019" name="Int. J. Syst. Evol. Microbiol.">
        <title>The Global Catalogue of Microorganisms (GCM) 10K type strain sequencing project: providing services to taxonomists for standard genome sequencing and annotation.</title>
        <authorList>
            <consortium name="The Broad Institute Genomics Platform"/>
            <consortium name="The Broad Institute Genome Sequencing Center for Infectious Disease"/>
            <person name="Wu L."/>
            <person name="Ma J."/>
        </authorList>
    </citation>
    <scope>NUCLEOTIDE SEQUENCE [LARGE SCALE GENOMIC DNA]</scope>
    <source>
        <strain evidence="2 3">Y73</strain>
    </source>
</reference>